<gene>
    <name evidence="2" type="ORF">CSSPTR1EN2_LOCUS15149</name>
</gene>
<dbReference type="EMBL" id="OZ019895">
    <property type="protein sequence ID" value="CAK9220080.1"/>
    <property type="molecule type" value="Genomic_DNA"/>
</dbReference>
<evidence type="ECO:0000313" key="2">
    <source>
        <dbReference type="EMBL" id="CAK9220080.1"/>
    </source>
</evidence>
<feature type="region of interest" description="Disordered" evidence="1">
    <location>
        <begin position="44"/>
        <end position="63"/>
    </location>
</feature>
<protein>
    <submittedName>
        <fullName evidence="2">Uncharacterized protein</fullName>
    </submittedName>
</protein>
<evidence type="ECO:0000313" key="3">
    <source>
        <dbReference type="Proteomes" id="UP001497512"/>
    </source>
</evidence>
<sequence length="96" mass="10427">MMNLCSNSEEQSDPKLIEYRRVADGVQEAMRCDCQKIGKLRCSKPTHNDDGNDSFTSPTPINGGKLSARARFARLAQDPDSNALEASASRSGSAHL</sequence>
<name>A0ABP0UGP8_9BRYO</name>
<accession>A0ABP0UGP8</accession>
<feature type="region of interest" description="Disordered" evidence="1">
    <location>
        <begin position="77"/>
        <end position="96"/>
    </location>
</feature>
<organism evidence="2 3">
    <name type="scientific">Sphagnum troendelagicum</name>
    <dbReference type="NCBI Taxonomy" id="128251"/>
    <lineage>
        <taxon>Eukaryota</taxon>
        <taxon>Viridiplantae</taxon>
        <taxon>Streptophyta</taxon>
        <taxon>Embryophyta</taxon>
        <taxon>Bryophyta</taxon>
        <taxon>Sphagnophytina</taxon>
        <taxon>Sphagnopsida</taxon>
        <taxon>Sphagnales</taxon>
        <taxon>Sphagnaceae</taxon>
        <taxon>Sphagnum</taxon>
    </lineage>
</organism>
<dbReference type="Proteomes" id="UP001497512">
    <property type="component" value="Chromosome 3"/>
</dbReference>
<evidence type="ECO:0000256" key="1">
    <source>
        <dbReference type="SAM" id="MobiDB-lite"/>
    </source>
</evidence>
<proteinExistence type="predicted"/>
<reference evidence="2" key="1">
    <citation type="submission" date="2024-02" db="EMBL/GenBank/DDBJ databases">
        <authorList>
            <consortium name="ELIXIR-Norway"/>
            <consortium name="Elixir Norway"/>
        </authorList>
    </citation>
    <scope>NUCLEOTIDE SEQUENCE</scope>
</reference>
<keyword evidence="3" id="KW-1185">Reference proteome</keyword>